<reference evidence="2 3" key="1">
    <citation type="journal article" date="2020" name="Cell Host Microbe">
        <title>Functional and Genomic Variation between Human-Derived Isolates of Lachnospiraceae Reveals Inter- and Intra-Species Diversity.</title>
        <authorList>
            <person name="Sorbara M.T."/>
            <person name="Littmann E.R."/>
            <person name="Fontana E."/>
            <person name="Moody T.U."/>
            <person name="Kohout C.E."/>
            <person name="Gjonbalaj M."/>
            <person name="Eaton V."/>
            <person name="Seok R."/>
            <person name="Leiner I.M."/>
            <person name="Pamer E.G."/>
        </authorList>
    </citation>
    <scope>NUCLEOTIDE SEQUENCE [LARGE SCALE GENOMIC DNA]</scope>
    <source>
        <strain evidence="2 3">MSK.1.17</strain>
    </source>
</reference>
<comment type="caution">
    <text evidence="1">The sequence shown here is derived from an EMBL/GenBank/DDBJ whole genome shotgun (WGS) entry which is preliminary data.</text>
</comment>
<name>A0AAW5BWD0_9FIRM</name>
<dbReference type="EMBL" id="JAKNGE010000004">
    <property type="protein sequence ID" value="MCG4744556.1"/>
    <property type="molecule type" value="Genomic_DNA"/>
</dbReference>
<dbReference type="Proteomes" id="UP001299608">
    <property type="component" value="Unassembled WGS sequence"/>
</dbReference>
<evidence type="ECO:0000313" key="1">
    <source>
        <dbReference type="EMBL" id="MCG4744556.1"/>
    </source>
</evidence>
<gene>
    <name evidence="2" type="ORF">G5B36_12625</name>
    <name evidence="1" type="ORF">L0N08_03930</name>
</gene>
<evidence type="ECO:0000313" key="3">
    <source>
        <dbReference type="Proteomes" id="UP000669239"/>
    </source>
</evidence>
<dbReference type="EMBL" id="JAAITT010000016">
    <property type="protein sequence ID" value="NSJ49537.1"/>
    <property type="molecule type" value="Genomic_DNA"/>
</dbReference>
<organism evidence="1 4">
    <name type="scientific">Enterocloster aldenensis</name>
    <dbReference type="NCBI Taxonomy" id="358742"/>
    <lineage>
        <taxon>Bacteria</taxon>
        <taxon>Bacillati</taxon>
        <taxon>Bacillota</taxon>
        <taxon>Clostridia</taxon>
        <taxon>Lachnospirales</taxon>
        <taxon>Lachnospiraceae</taxon>
        <taxon>Enterocloster</taxon>
    </lineage>
</organism>
<dbReference type="RefSeq" id="WP_165642251.1">
    <property type="nucleotide sequence ID" value="NZ_JAAITT010000016.1"/>
</dbReference>
<dbReference type="Proteomes" id="UP000669239">
    <property type="component" value="Unassembled WGS sequence"/>
</dbReference>
<dbReference type="AlphaFoldDB" id="A0AAW5BWD0"/>
<accession>A0AAW5BWD0</accession>
<evidence type="ECO:0000313" key="2">
    <source>
        <dbReference type="EMBL" id="NSJ49537.1"/>
    </source>
</evidence>
<reference evidence="2" key="2">
    <citation type="submission" date="2020-02" db="EMBL/GenBank/DDBJ databases">
        <authorList>
            <person name="Littmann E."/>
            <person name="Sorbara M."/>
        </authorList>
    </citation>
    <scope>NUCLEOTIDE SEQUENCE</scope>
    <source>
        <strain evidence="2">MSK.1.17</strain>
    </source>
</reference>
<reference evidence="1" key="3">
    <citation type="submission" date="2022-01" db="EMBL/GenBank/DDBJ databases">
        <title>Collection of gut derived symbiotic bacterial strains cultured from healthy donors.</title>
        <authorList>
            <person name="Lin H."/>
            <person name="Kohout C."/>
            <person name="Waligurski E."/>
            <person name="Pamer E.G."/>
        </authorList>
    </citation>
    <scope>NUCLEOTIDE SEQUENCE</scope>
    <source>
        <strain evidence="1">DFI.6.55</strain>
    </source>
</reference>
<evidence type="ECO:0000313" key="4">
    <source>
        <dbReference type="Proteomes" id="UP001299608"/>
    </source>
</evidence>
<protein>
    <submittedName>
        <fullName evidence="1">Uncharacterized protein</fullName>
    </submittedName>
</protein>
<sequence length="156" mass="17728">MRYDGKPLFECVQCLMCICRQLPPYGHFTVGLDYVFDYIIDARKVKDDLGETITLPEAVFLSCFENLGEAITSFSPILYDTTEYHLYLILSGSGCSLEEIKAYAKAMNVNYLQAKRALTQERNLIASGSAYDIGEMLGKLETFDIHYEIEPEYPYG</sequence>
<proteinExistence type="predicted"/>
<keyword evidence="3" id="KW-1185">Reference proteome</keyword>